<dbReference type="InterPro" id="IPR002656">
    <property type="entry name" value="Acyl_transf_3_dom"/>
</dbReference>
<dbReference type="Proteomes" id="UP000463857">
    <property type="component" value="Chromosome"/>
</dbReference>
<dbReference type="GO" id="GO:0016747">
    <property type="term" value="F:acyltransferase activity, transferring groups other than amino-acyl groups"/>
    <property type="evidence" value="ECO:0007669"/>
    <property type="project" value="InterPro"/>
</dbReference>
<protein>
    <submittedName>
        <fullName evidence="4">Acyltransferase family protein</fullName>
    </submittedName>
</protein>
<dbReference type="AlphaFoldDB" id="A0A7L4YK03"/>
<keyword evidence="4" id="KW-0808">Transferase</keyword>
<feature type="compositionally biased region" description="Acidic residues" evidence="1">
    <location>
        <begin position="1"/>
        <end position="12"/>
    </location>
</feature>
<evidence type="ECO:0000313" key="5">
    <source>
        <dbReference type="Proteomes" id="UP000463857"/>
    </source>
</evidence>
<dbReference type="RefSeq" id="WP_159542881.1">
    <property type="nucleotide sequence ID" value="NZ_CP047156.1"/>
</dbReference>
<dbReference type="OrthoDB" id="5242306at2"/>
<keyword evidence="5" id="KW-1185">Reference proteome</keyword>
<sequence>MSAPTDTDETEQDAAVATDDAAVATDDAATAEISDKQAPPEKDTSEGSGITGLPTGRSAGMHYPALDGARAIGAFMVLMTHVGFRSGASLDGTMFGGVLARFNFGVTLFFVLSGFLLYRPFAAYGLGLGSKPKVRPYFRRRASRIIPALWAFVVIVLLFVVPNQTTFKDFYSYLLLIQVYNNNDARPELTHLWSLSSEVLFYLLLPVLAWLFARQSPDRNTAARRQLIGIAAVAGAGYLFSLARGAGWIDHFQAALWLPNFISWFCLGMFLAVLSLIGKEVTVIARLRSVLEQWAQSLATCWFVAIGLFLLSSLPIGTPYDLSIATSGQFITQNILFGLSAFFFVLPLVLATHRRTNKVLGTGVGRYLGDISYSIYLWHVPALIWAESMLGLELFSGNFWLLTALTTALSIAVASASWLLLERPAMRYLSGRRRRQAKPKKAQQASAA</sequence>
<dbReference type="EMBL" id="CP047156">
    <property type="protein sequence ID" value="QHB99411.1"/>
    <property type="molecule type" value="Genomic_DNA"/>
</dbReference>
<keyword evidence="2" id="KW-0812">Transmembrane</keyword>
<keyword evidence="2" id="KW-0472">Membrane</keyword>
<dbReference type="Pfam" id="PF01757">
    <property type="entry name" value="Acyl_transf_3"/>
    <property type="match status" value="1"/>
</dbReference>
<feature type="transmembrane region" description="Helical" evidence="2">
    <location>
        <begin position="330"/>
        <end position="352"/>
    </location>
</feature>
<accession>A0A7L4YK03</accession>
<feature type="transmembrane region" description="Helical" evidence="2">
    <location>
        <begin position="225"/>
        <end position="243"/>
    </location>
</feature>
<reference evidence="4 5" key="1">
    <citation type="journal article" date="2018" name="Int. J. Syst. Evol. Microbiol.">
        <title>Epidermidibacterium keratini gen. nov., sp. nov., a member of the family Sporichthyaceae, isolated from keratin epidermis.</title>
        <authorList>
            <person name="Lee D.G."/>
            <person name="Trujillo M.E."/>
            <person name="Kang S."/>
            <person name="Nam J.J."/>
            <person name="Kim Y.J."/>
        </authorList>
    </citation>
    <scope>NUCLEOTIDE SEQUENCE [LARGE SCALE GENOMIC DNA]</scope>
    <source>
        <strain evidence="4 5">EPI-7</strain>
    </source>
</reference>
<feature type="transmembrane region" description="Helical" evidence="2">
    <location>
        <begin position="398"/>
        <end position="421"/>
    </location>
</feature>
<organism evidence="4 5">
    <name type="scientific">Epidermidibacterium keratini</name>
    <dbReference type="NCBI Taxonomy" id="1891644"/>
    <lineage>
        <taxon>Bacteria</taxon>
        <taxon>Bacillati</taxon>
        <taxon>Actinomycetota</taxon>
        <taxon>Actinomycetes</taxon>
        <taxon>Sporichthyales</taxon>
        <taxon>Sporichthyaceae</taxon>
        <taxon>Epidermidibacterium</taxon>
    </lineage>
</organism>
<gene>
    <name evidence="4" type="ORF">EK0264_03350</name>
</gene>
<feature type="transmembrane region" description="Helical" evidence="2">
    <location>
        <begin position="255"/>
        <end position="277"/>
    </location>
</feature>
<evidence type="ECO:0000313" key="4">
    <source>
        <dbReference type="EMBL" id="QHB99411.1"/>
    </source>
</evidence>
<dbReference type="KEGG" id="eke:EK0264_03350"/>
<feature type="region of interest" description="Disordered" evidence="1">
    <location>
        <begin position="1"/>
        <end position="56"/>
    </location>
</feature>
<feature type="domain" description="Acyltransferase 3" evidence="3">
    <location>
        <begin position="64"/>
        <end position="414"/>
    </location>
</feature>
<feature type="transmembrane region" description="Helical" evidence="2">
    <location>
        <begin position="102"/>
        <end position="121"/>
    </location>
</feature>
<dbReference type="InParanoid" id="A0A7L4YK03"/>
<evidence type="ECO:0000256" key="2">
    <source>
        <dbReference type="SAM" id="Phobius"/>
    </source>
</evidence>
<feature type="transmembrane region" description="Helical" evidence="2">
    <location>
        <begin position="298"/>
        <end position="318"/>
    </location>
</feature>
<dbReference type="PANTHER" id="PTHR23028:SF53">
    <property type="entry name" value="ACYL_TRANSF_3 DOMAIN-CONTAINING PROTEIN"/>
    <property type="match status" value="1"/>
</dbReference>
<evidence type="ECO:0000256" key="1">
    <source>
        <dbReference type="SAM" id="MobiDB-lite"/>
    </source>
</evidence>
<keyword evidence="2" id="KW-1133">Transmembrane helix</keyword>
<proteinExistence type="predicted"/>
<keyword evidence="4" id="KW-0012">Acyltransferase</keyword>
<dbReference type="GO" id="GO:0009103">
    <property type="term" value="P:lipopolysaccharide biosynthetic process"/>
    <property type="evidence" value="ECO:0007669"/>
    <property type="project" value="TreeGrafter"/>
</dbReference>
<feature type="compositionally biased region" description="Low complexity" evidence="1">
    <location>
        <begin position="13"/>
        <end position="32"/>
    </location>
</feature>
<feature type="transmembrane region" description="Helical" evidence="2">
    <location>
        <begin position="364"/>
        <end position="386"/>
    </location>
</feature>
<dbReference type="PANTHER" id="PTHR23028">
    <property type="entry name" value="ACETYLTRANSFERASE"/>
    <property type="match status" value="1"/>
</dbReference>
<evidence type="ECO:0000259" key="3">
    <source>
        <dbReference type="Pfam" id="PF01757"/>
    </source>
</evidence>
<dbReference type="InterPro" id="IPR050879">
    <property type="entry name" value="Acyltransferase_3"/>
</dbReference>
<feature type="compositionally biased region" description="Basic and acidic residues" evidence="1">
    <location>
        <begin position="33"/>
        <end position="45"/>
    </location>
</feature>
<name>A0A7L4YK03_9ACTN</name>
<feature type="transmembrane region" description="Helical" evidence="2">
    <location>
        <begin position="192"/>
        <end position="213"/>
    </location>
</feature>
<feature type="transmembrane region" description="Helical" evidence="2">
    <location>
        <begin position="142"/>
        <end position="161"/>
    </location>
</feature>
<dbReference type="GO" id="GO:0016020">
    <property type="term" value="C:membrane"/>
    <property type="evidence" value="ECO:0007669"/>
    <property type="project" value="TreeGrafter"/>
</dbReference>